<organism evidence="9 10">
    <name type="scientific">Allorhizobium borbori</name>
    <dbReference type="NCBI Taxonomy" id="485907"/>
    <lineage>
        <taxon>Bacteria</taxon>
        <taxon>Pseudomonadati</taxon>
        <taxon>Pseudomonadota</taxon>
        <taxon>Alphaproteobacteria</taxon>
        <taxon>Hyphomicrobiales</taxon>
        <taxon>Rhizobiaceae</taxon>
        <taxon>Rhizobium/Agrobacterium group</taxon>
        <taxon>Allorhizobium</taxon>
    </lineage>
</organism>
<keyword evidence="10" id="KW-1185">Reference proteome</keyword>
<evidence type="ECO:0000256" key="1">
    <source>
        <dbReference type="ARBA" id="ARBA00001933"/>
    </source>
</evidence>
<keyword evidence="4 9" id="KW-0808">Transferase</keyword>
<evidence type="ECO:0000256" key="5">
    <source>
        <dbReference type="ARBA" id="ARBA00022898"/>
    </source>
</evidence>
<dbReference type="Proteomes" id="UP000584824">
    <property type="component" value="Unassembled WGS sequence"/>
</dbReference>
<dbReference type="PIRSF" id="PIRSF000524">
    <property type="entry name" value="SPT"/>
    <property type="match status" value="1"/>
</dbReference>
<dbReference type="InterPro" id="IPR015424">
    <property type="entry name" value="PyrdxlP-dep_Trfase"/>
</dbReference>
<name>A0A7W6JZS6_9HYPH</name>
<dbReference type="AlphaFoldDB" id="A0A7W6JZS6"/>
<dbReference type="RefSeq" id="WP_183788152.1">
    <property type="nucleotide sequence ID" value="NZ_JACIDU010000001.1"/>
</dbReference>
<dbReference type="Gene3D" id="3.90.1150.10">
    <property type="entry name" value="Aspartate Aminotransferase, domain 1"/>
    <property type="match status" value="1"/>
</dbReference>
<evidence type="ECO:0000313" key="9">
    <source>
        <dbReference type="EMBL" id="MBB4101495.1"/>
    </source>
</evidence>
<dbReference type="GO" id="GO:0019265">
    <property type="term" value="P:glycine biosynthetic process, by transamination of glyoxylate"/>
    <property type="evidence" value="ECO:0007669"/>
    <property type="project" value="TreeGrafter"/>
</dbReference>
<comment type="cofactor">
    <cofactor evidence="1 7">
        <name>pyridoxal 5'-phosphate</name>
        <dbReference type="ChEBI" id="CHEBI:597326"/>
    </cofactor>
</comment>
<keyword evidence="5 7" id="KW-0663">Pyridoxal phosphate</keyword>
<dbReference type="InterPro" id="IPR000192">
    <property type="entry name" value="Aminotrans_V_dom"/>
</dbReference>
<comment type="caution">
    <text evidence="9">The sequence shown here is derived from an EMBL/GenBank/DDBJ whole genome shotgun (WGS) entry which is preliminary data.</text>
</comment>
<feature type="modified residue" description="N6-(pyridoxal phosphate)lysine" evidence="7">
    <location>
        <position position="172"/>
    </location>
</feature>
<dbReference type="InterPro" id="IPR015421">
    <property type="entry name" value="PyrdxlP-dep_Trfase_major"/>
</dbReference>
<evidence type="ECO:0000256" key="3">
    <source>
        <dbReference type="ARBA" id="ARBA00022576"/>
    </source>
</evidence>
<evidence type="ECO:0000313" key="10">
    <source>
        <dbReference type="Proteomes" id="UP000584824"/>
    </source>
</evidence>
<dbReference type="PANTHER" id="PTHR21152:SF24">
    <property type="entry name" value="ALANINE--GLYOXYLATE AMINOTRANSFERASE 1"/>
    <property type="match status" value="1"/>
</dbReference>
<feature type="binding site" evidence="6">
    <location>
        <position position="319"/>
    </location>
    <ligand>
        <name>substrate</name>
    </ligand>
</feature>
<comment type="similarity">
    <text evidence="2">Belongs to the class-V pyridoxal-phosphate-dependent aminotransferase family.</text>
</comment>
<evidence type="ECO:0000256" key="2">
    <source>
        <dbReference type="ARBA" id="ARBA00009236"/>
    </source>
</evidence>
<keyword evidence="3 9" id="KW-0032">Aminotransferase</keyword>
<evidence type="ECO:0000256" key="6">
    <source>
        <dbReference type="PIRSR" id="PIRSR000524-1"/>
    </source>
</evidence>
<dbReference type="InterPro" id="IPR015422">
    <property type="entry name" value="PyrdxlP-dep_Trfase_small"/>
</dbReference>
<evidence type="ECO:0000256" key="7">
    <source>
        <dbReference type="PIRSR" id="PIRSR000524-50"/>
    </source>
</evidence>
<feature type="domain" description="Aminotransferase class V" evidence="8">
    <location>
        <begin position="25"/>
        <end position="309"/>
    </location>
</feature>
<evidence type="ECO:0000256" key="4">
    <source>
        <dbReference type="ARBA" id="ARBA00022679"/>
    </source>
</evidence>
<dbReference type="PANTHER" id="PTHR21152">
    <property type="entry name" value="AMINOTRANSFERASE CLASS V"/>
    <property type="match status" value="1"/>
</dbReference>
<dbReference type="GO" id="GO:0004760">
    <property type="term" value="F:L-serine-pyruvate transaminase activity"/>
    <property type="evidence" value="ECO:0007669"/>
    <property type="project" value="TreeGrafter"/>
</dbReference>
<gene>
    <name evidence="9" type="ORF">GGQ66_000011</name>
</gene>
<dbReference type="Pfam" id="PF00266">
    <property type="entry name" value="Aminotran_5"/>
    <property type="match status" value="1"/>
</dbReference>
<dbReference type="InterPro" id="IPR024169">
    <property type="entry name" value="SP_NH2Trfase/AEP_transaminase"/>
</dbReference>
<proteinExistence type="inferred from homology"/>
<dbReference type="GO" id="GO:0008453">
    <property type="term" value="F:alanine-glyoxylate transaminase activity"/>
    <property type="evidence" value="ECO:0007669"/>
    <property type="project" value="TreeGrafter"/>
</dbReference>
<protein>
    <submittedName>
        <fullName evidence="9">Aspartate aminotransferase-like enzyme</fullName>
    </submittedName>
</protein>
<dbReference type="SUPFAM" id="SSF53383">
    <property type="entry name" value="PLP-dependent transferases"/>
    <property type="match status" value="1"/>
</dbReference>
<dbReference type="Gene3D" id="3.40.640.10">
    <property type="entry name" value="Type I PLP-dependent aspartate aminotransferase-like (Major domain)"/>
    <property type="match status" value="1"/>
</dbReference>
<reference evidence="9 10" key="1">
    <citation type="submission" date="2020-08" db="EMBL/GenBank/DDBJ databases">
        <title>Genomic Encyclopedia of Type Strains, Phase IV (KMG-IV): sequencing the most valuable type-strain genomes for metagenomic binning, comparative biology and taxonomic classification.</title>
        <authorList>
            <person name="Goeker M."/>
        </authorList>
    </citation>
    <scope>NUCLEOTIDE SEQUENCE [LARGE SCALE GENOMIC DNA]</scope>
    <source>
        <strain evidence="9 10">DSM 26385</strain>
    </source>
</reference>
<dbReference type="EMBL" id="JACIDU010000001">
    <property type="protein sequence ID" value="MBB4101495.1"/>
    <property type="molecule type" value="Genomic_DNA"/>
</dbReference>
<sequence length="348" mass="36244">MSRFDATVLLDPPAFPASGYAPLADRIARLLETRNDVLFVQAEAVVALEAVATSLATPALKALNIVTSPYGTLFGGWLRRGGATVTDLVAEPARPVTVEAVEAVLDAAEGIDVIALVHAESASGILNPLEAIAKRAKERGILLVVDAVASVGGHPVAVDALGIDIAVIGPQKALAGPAGISAVSVSKRAWALIDRPDAPVNSVLSLADQKRDWLDKGRGALPGTPPPLEFHALKAALDRIEAEGLETVLRRHARTAAQARAAVSDLGLTAFEAGERASNLVTTVVLPEGVEPDSLLVLEEVIRVELTAGVGPGSERLLRINHTGRRADEKTLRETLAVLAKALGQARA</sequence>
<accession>A0A7W6JZS6</accession>
<evidence type="ECO:0000259" key="8">
    <source>
        <dbReference type="Pfam" id="PF00266"/>
    </source>
</evidence>